<name>A0A172U0H1_9BACT</name>
<dbReference type="KEGG" id="fla:SY85_21825"/>
<evidence type="ECO:0000313" key="1">
    <source>
        <dbReference type="EMBL" id="ANE52722.1"/>
    </source>
</evidence>
<reference evidence="2" key="1">
    <citation type="submission" date="2015-01" db="EMBL/GenBank/DDBJ databases">
        <title>Flavisolibacter sp./LCS9/ whole genome sequencing.</title>
        <authorList>
            <person name="Kim M.K."/>
            <person name="Srinivasan S."/>
            <person name="Lee J.-J."/>
        </authorList>
    </citation>
    <scope>NUCLEOTIDE SEQUENCE [LARGE SCALE GENOMIC DNA]</scope>
    <source>
        <strain evidence="2">LCS9</strain>
    </source>
</reference>
<dbReference type="PATRIC" id="fig|1492898.3.peg.4735"/>
<dbReference type="RefSeq" id="WP_066407707.1">
    <property type="nucleotide sequence ID" value="NZ_CP011390.1"/>
</dbReference>
<dbReference type="EMBL" id="CP011390">
    <property type="protein sequence ID" value="ANE52722.1"/>
    <property type="molecule type" value="Genomic_DNA"/>
</dbReference>
<dbReference type="Proteomes" id="UP000077177">
    <property type="component" value="Chromosome"/>
</dbReference>
<keyword evidence="2" id="KW-1185">Reference proteome</keyword>
<dbReference type="OrthoDB" id="635356at2"/>
<organism evidence="1 2">
    <name type="scientific">Flavisolibacter tropicus</name>
    <dbReference type="NCBI Taxonomy" id="1492898"/>
    <lineage>
        <taxon>Bacteria</taxon>
        <taxon>Pseudomonadati</taxon>
        <taxon>Bacteroidota</taxon>
        <taxon>Chitinophagia</taxon>
        <taxon>Chitinophagales</taxon>
        <taxon>Chitinophagaceae</taxon>
        <taxon>Flavisolibacter</taxon>
    </lineage>
</organism>
<reference evidence="1 2" key="2">
    <citation type="journal article" date="2016" name="Int. J. Syst. Evol. Microbiol.">
        <title>Flavisolibacter tropicus sp. nov., isolated from tropical soil.</title>
        <authorList>
            <person name="Lee J.J."/>
            <person name="Kang M.S."/>
            <person name="Kim G.S."/>
            <person name="Lee C.S."/>
            <person name="Lim S."/>
            <person name="Lee J."/>
            <person name="Roh S.H."/>
            <person name="Kang H."/>
            <person name="Ha J.M."/>
            <person name="Bae S."/>
            <person name="Jung H.Y."/>
            <person name="Kim M.K."/>
        </authorList>
    </citation>
    <scope>NUCLEOTIDE SEQUENCE [LARGE SCALE GENOMIC DNA]</scope>
    <source>
        <strain evidence="1 2">LCS9</strain>
    </source>
</reference>
<sequence length="318" mass="36886">MKSKPSFWQRIGLHDWFLKKDTEDTLATTPTLTPDAIFKYIVDKFQESIHELSFADRIVFYHEYIIAFNTEDYKEFMENKKGIFGLIVQESVKKFYELLKGYRAQGKTVEPSASKWVFRFVSHPDYYRGDKGFIGKLLPGATQKEENLRVTFIPRQTGIAQTSDISFDILKGFTFYSEGYYEVPYIEELRYDERKVNVATPTGTSFARFEAIVPDKAFAGKKIEYFMRDEEIVVSGKDDTREASTIFRVPSEWVNTPHLRIRYNRADDKFYLASFGEKTMLNEKAISRSDTANPTWTELPINSKLVLNGIVGINIFKS</sequence>
<gene>
    <name evidence="1" type="ORF">SY85_21825</name>
</gene>
<dbReference type="AlphaFoldDB" id="A0A172U0H1"/>
<proteinExistence type="predicted"/>
<evidence type="ECO:0000313" key="2">
    <source>
        <dbReference type="Proteomes" id="UP000077177"/>
    </source>
</evidence>
<accession>A0A172U0H1</accession>
<protein>
    <submittedName>
        <fullName evidence="1">Uncharacterized protein</fullName>
    </submittedName>
</protein>